<reference evidence="2 3" key="1">
    <citation type="submission" date="2018-09" db="EMBL/GenBank/DDBJ databases">
        <authorList>
            <person name="Wang X."/>
            <person name="Du Z."/>
        </authorList>
    </citation>
    <scope>NUCLEOTIDE SEQUENCE [LARGE SCALE GENOMIC DNA]</scope>
    <source>
        <strain evidence="2 3">N3</strain>
    </source>
</reference>
<dbReference type="EMBL" id="QXML01000004">
    <property type="protein sequence ID" value="RIW15926.1"/>
    <property type="molecule type" value="Genomic_DNA"/>
</dbReference>
<dbReference type="Gene3D" id="3.10.180.10">
    <property type="entry name" value="2,3-Dihydroxybiphenyl 1,2-Dioxygenase, domain 1"/>
    <property type="match status" value="1"/>
</dbReference>
<dbReference type="InterPro" id="IPR037523">
    <property type="entry name" value="VOC_core"/>
</dbReference>
<accession>A0A418PSS9</accession>
<dbReference type="InterPro" id="IPR029068">
    <property type="entry name" value="Glyas_Bleomycin-R_OHBP_Dase"/>
</dbReference>
<dbReference type="InterPro" id="IPR051332">
    <property type="entry name" value="Fosfomycin_Res_Enzymes"/>
</dbReference>
<gene>
    <name evidence="2" type="ORF">D0X99_10170</name>
</gene>
<dbReference type="PANTHER" id="PTHR36113">
    <property type="entry name" value="LYASE, PUTATIVE-RELATED-RELATED"/>
    <property type="match status" value="1"/>
</dbReference>
<dbReference type="PANTHER" id="PTHR36113:SF1">
    <property type="entry name" value="GLYOXALASE_BLEOMYCIN RESISTANCE PROTEIN_DIOXYGENASE"/>
    <property type="match status" value="1"/>
</dbReference>
<dbReference type="OrthoDB" id="9789012at2"/>
<sequence>MKINHVAIWAQNLDRLKDFYCLHFNAQAGTFYFNPNKGFSSYFLSFDSGSRLELMHSIHMNTSPGLVDLIRPGYAHLSFEIGTKEDVDLFAKKLKKSGLPILDGPRWTGDGYYEFVTSDPEGNRIEFMASPLP</sequence>
<dbReference type="SUPFAM" id="SSF54593">
    <property type="entry name" value="Glyoxalase/Bleomycin resistance protein/Dihydroxybiphenyl dioxygenase"/>
    <property type="match status" value="1"/>
</dbReference>
<proteinExistence type="predicted"/>
<protein>
    <submittedName>
        <fullName evidence="2">Glyoxalase</fullName>
    </submittedName>
</protein>
<feature type="domain" description="VOC" evidence="1">
    <location>
        <begin position="2"/>
        <end position="130"/>
    </location>
</feature>
<evidence type="ECO:0000259" key="1">
    <source>
        <dbReference type="PROSITE" id="PS51819"/>
    </source>
</evidence>
<dbReference type="InterPro" id="IPR004360">
    <property type="entry name" value="Glyas_Fos-R_dOase_dom"/>
</dbReference>
<keyword evidence="3" id="KW-1185">Reference proteome</keyword>
<organism evidence="2 3">
    <name type="scientific">Algoriphagus lacus</name>
    <dbReference type="NCBI Taxonomy" id="2056311"/>
    <lineage>
        <taxon>Bacteria</taxon>
        <taxon>Pseudomonadati</taxon>
        <taxon>Bacteroidota</taxon>
        <taxon>Cytophagia</taxon>
        <taxon>Cytophagales</taxon>
        <taxon>Cyclobacteriaceae</taxon>
        <taxon>Algoriphagus</taxon>
    </lineage>
</organism>
<dbReference type="PROSITE" id="PS51819">
    <property type="entry name" value="VOC"/>
    <property type="match status" value="1"/>
</dbReference>
<dbReference type="AlphaFoldDB" id="A0A418PSS9"/>
<comment type="caution">
    <text evidence="2">The sequence shown here is derived from an EMBL/GenBank/DDBJ whole genome shotgun (WGS) entry which is preliminary data.</text>
</comment>
<evidence type="ECO:0000313" key="3">
    <source>
        <dbReference type="Proteomes" id="UP000283522"/>
    </source>
</evidence>
<dbReference type="Proteomes" id="UP000283522">
    <property type="component" value="Unassembled WGS sequence"/>
</dbReference>
<dbReference type="Pfam" id="PF00903">
    <property type="entry name" value="Glyoxalase"/>
    <property type="match status" value="1"/>
</dbReference>
<evidence type="ECO:0000313" key="2">
    <source>
        <dbReference type="EMBL" id="RIW15926.1"/>
    </source>
</evidence>
<name>A0A418PSS9_9BACT</name>